<evidence type="ECO:0000256" key="2">
    <source>
        <dbReference type="ARBA" id="ARBA00022448"/>
    </source>
</evidence>
<keyword evidence="5" id="KW-0408">Iron</keyword>
<protein>
    <submittedName>
        <fullName evidence="9">Iron reductase</fullName>
    </submittedName>
</protein>
<comment type="caution">
    <text evidence="9">The sequence shown here is derived from an EMBL/GenBank/DDBJ whole genome shotgun (WGS) entry which is preliminary data.</text>
</comment>
<keyword evidence="6 7" id="KW-0472">Membrane</keyword>
<dbReference type="EMBL" id="QRGP01000001">
    <property type="protein sequence ID" value="RDV07298.1"/>
    <property type="molecule type" value="Genomic_DNA"/>
</dbReference>
<dbReference type="OrthoDB" id="9788328at2"/>
<feature type="domain" description="Ferric oxidoreductase" evidence="8">
    <location>
        <begin position="40"/>
        <end position="154"/>
    </location>
</feature>
<feature type="transmembrane region" description="Helical" evidence="7">
    <location>
        <begin position="146"/>
        <end position="162"/>
    </location>
</feature>
<feature type="transmembrane region" description="Helical" evidence="7">
    <location>
        <begin position="47"/>
        <end position="67"/>
    </location>
</feature>
<feature type="transmembrane region" description="Helical" evidence="7">
    <location>
        <begin position="76"/>
        <end position="94"/>
    </location>
</feature>
<evidence type="ECO:0000256" key="4">
    <source>
        <dbReference type="ARBA" id="ARBA00022989"/>
    </source>
</evidence>
<dbReference type="PANTHER" id="PTHR36964:SF1">
    <property type="entry name" value="PROTEIN-METHIONINE-SULFOXIDE REDUCTASE HEME-BINDING SUBUNIT MSRQ"/>
    <property type="match status" value="1"/>
</dbReference>
<keyword evidence="4 7" id="KW-1133">Transmembrane helix</keyword>
<sequence length="196" mass="22295">MRMILNNKPAFWFLLSIPAILLVFGWWQGRIDSMDMLHPTGEWSARLMILAMVLSPLLSILGPKGWLNWLVVRRRAIGVAAFSYAVLHLLFYLIDMGNLDDILAEWLAPGIWTGWAAFALMLPLALTSNDASMRRLRAAWKRLQRLVYPAALLTLLHWIWVHNSYAGALAHFVPLGLLLLARFIKKPLSQMKPQGV</sequence>
<evidence type="ECO:0000256" key="5">
    <source>
        <dbReference type="ARBA" id="ARBA00023004"/>
    </source>
</evidence>
<dbReference type="InterPro" id="IPR022837">
    <property type="entry name" value="MsrQ-like"/>
</dbReference>
<keyword evidence="2" id="KW-0813">Transport</keyword>
<keyword evidence="10" id="KW-1185">Reference proteome</keyword>
<dbReference type="AlphaFoldDB" id="A0A371BIC2"/>
<proteinExistence type="predicted"/>
<dbReference type="Pfam" id="PF01794">
    <property type="entry name" value="Ferric_reduct"/>
    <property type="match status" value="1"/>
</dbReference>
<evidence type="ECO:0000259" key="8">
    <source>
        <dbReference type="Pfam" id="PF01794"/>
    </source>
</evidence>
<evidence type="ECO:0000256" key="3">
    <source>
        <dbReference type="ARBA" id="ARBA00022692"/>
    </source>
</evidence>
<dbReference type="GO" id="GO:0016679">
    <property type="term" value="F:oxidoreductase activity, acting on diphenols and related substances as donors"/>
    <property type="evidence" value="ECO:0007669"/>
    <property type="project" value="TreeGrafter"/>
</dbReference>
<dbReference type="GO" id="GO:0005886">
    <property type="term" value="C:plasma membrane"/>
    <property type="evidence" value="ECO:0007669"/>
    <property type="project" value="TreeGrafter"/>
</dbReference>
<evidence type="ECO:0000256" key="7">
    <source>
        <dbReference type="SAM" id="Phobius"/>
    </source>
</evidence>
<gene>
    <name evidence="9" type="ORF">DXH95_08025</name>
</gene>
<dbReference type="GO" id="GO:0020037">
    <property type="term" value="F:heme binding"/>
    <property type="evidence" value="ECO:0007669"/>
    <property type="project" value="TreeGrafter"/>
</dbReference>
<organism evidence="9 10">
    <name type="scientific">Sphingorhabdus pulchriflava</name>
    <dbReference type="NCBI Taxonomy" id="2292257"/>
    <lineage>
        <taxon>Bacteria</taxon>
        <taxon>Pseudomonadati</taxon>
        <taxon>Pseudomonadota</taxon>
        <taxon>Alphaproteobacteria</taxon>
        <taxon>Sphingomonadales</taxon>
        <taxon>Sphingomonadaceae</taxon>
        <taxon>Sphingorhabdus</taxon>
    </lineage>
</organism>
<reference evidence="10" key="1">
    <citation type="submission" date="2018-08" db="EMBL/GenBank/DDBJ databases">
        <authorList>
            <person name="Kim S.-J."/>
            <person name="Jung G.-Y."/>
        </authorList>
    </citation>
    <scope>NUCLEOTIDE SEQUENCE [LARGE SCALE GENOMIC DNA]</scope>
    <source>
        <strain evidence="10">GY_G</strain>
    </source>
</reference>
<evidence type="ECO:0000313" key="9">
    <source>
        <dbReference type="EMBL" id="RDV07298.1"/>
    </source>
</evidence>
<name>A0A371BIC2_9SPHN</name>
<evidence type="ECO:0000256" key="6">
    <source>
        <dbReference type="ARBA" id="ARBA00023136"/>
    </source>
</evidence>
<accession>A0A371BIC2</accession>
<feature type="transmembrane region" description="Helical" evidence="7">
    <location>
        <begin position="168"/>
        <end position="184"/>
    </location>
</feature>
<dbReference type="GO" id="GO:0010181">
    <property type="term" value="F:FMN binding"/>
    <property type="evidence" value="ECO:0007669"/>
    <property type="project" value="TreeGrafter"/>
</dbReference>
<evidence type="ECO:0000313" key="10">
    <source>
        <dbReference type="Proteomes" id="UP000263833"/>
    </source>
</evidence>
<evidence type="ECO:0000256" key="1">
    <source>
        <dbReference type="ARBA" id="ARBA00004141"/>
    </source>
</evidence>
<feature type="transmembrane region" description="Helical" evidence="7">
    <location>
        <begin position="9"/>
        <end position="27"/>
    </location>
</feature>
<dbReference type="PANTHER" id="PTHR36964">
    <property type="entry name" value="PROTEIN-METHIONINE-SULFOXIDE REDUCTASE HEME-BINDING SUBUNIT MSRQ"/>
    <property type="match status" value="1"/>
</dbReference>
<comment type="subcellular location">
    <subcellularLocation>
        <location evidence="1">Membrane</location>
        <topology evidence="1">Multi-pass membrane protein</topology>
    </subcellularLocation>
</comment>
<dbReference type="InterPro" id="IPR013130">
    <property type="entry name" value="Fe3_Rdtase_TM_dom"/>
</dbReference>
<keyword evidence="3 7" id="KW-0812">Transmembrane</keyword>
<dbReference type="Proteomes" id="UP000263833">
    <property type="component" value="Unassembled WGS sequence"/>
</dbReference>
<feature type="transmembrane region" description="Helical" evidence="7">
    <location>
        <begin position="106"/>
        <end position="126"/>
    </location>
</feature>